<accession>A0A8S5N504</accession>
<keyword evidence="1" id="KW-1133">Transmembrane helix</keyword>
<name>A0A8S5N504_9CAUD</name>
<keyword evidence="1" id="KW-0472">Membrane</keyword>
<feature type="transmembrane region" description="Helical" evidence="1">
    <location>
        <begin position="6"/>
        <end position="27"/>
    </location>
</feature>
<evidence type="ECO:0000313" key="2">
    <source>
        <dbReference type="EMBL" id="DAD89729.1"/>
    </source>
</evidence>
<evidence type="ECO:0000256" key="1">
    <source>
        <dbReference type="SAM" id="Phobius"/>
    </source>
</evidence>
<reference evidence="2" key="1">
    <citation type="journal article" date="2021" name="Proc. Natl. Acad. Sci. U.S.A.">
        <title>A Catalog of Tens of Thousands of Viruses from Human Metagenomes Reveals Hidden Associations with Chronic Diseases.</title>
        <authorList>
            <person name="Tisza M.J."/>
            <person name="Buck C.B."/>
        </authorList>
    </citation>
    <scope>NUCLEOTIDE SEQUENCE</scope>
    <source>
        <strain evidence="2">CtWDo30</strain>
    </source>
</reference>
<organism evidence="2">
    <name type="scientific">Siphoviridae sp. ctWDo30</name>
    <dbReference type="NCBI Taxonomy" id="2826360"/>
    <lineage>
        <taxon>Viruses</taxon>
        <taxon>Duplodnaviria</taxon>
        <taxon>Heunggongvirae</taxon>
        <taxon>Uroviricota</taxon>
        <taxon>Caudoviricetes</taxon>
    </lineage>
</organism>
<keyword evidence="1" id="KW-0812">Transmembrane</keyword>
<dbReference type="EMBL" id="BK015068">
    <property type="protein sequence ID" value="DAD89729.1"/>
    <property type="molecule type" value="Genomic_DNA"/>
</dbReference>
<sequence length="30" mass="3254">MKKIAYVAVVVSMLIIAAIKIMAYINIAAM</sequence>
<proteinExistence type="predicted"/>
<protein>
    <submittedName>
        <fullName evidence="2">Uncharacterized protein</fullName>
    </submittedName>
</protein>